<evidence type="ECO:0000313" key="2">
    <source>
        <dbReference type="WBParaSite" id="JU765_v2.g8178.t1"/>
    </source>
</evidence>
<reference evidence="2" key="1">
    <citation type="submission" date="2022-11" db="UniProtKB">
        <authorList>
            <consortium name="WormBaseParasite"/>
        </authorList>
    </citation>
    <scope>IDENTIFICATION</scope>
</reference>
<accession>A0AC34RLK5</accession>
<proteinExistence type="predicted"/>
<protein>
    <submittedName>
        <fullName evidence="2">Ovule protein</fullName>
    </submittedName>
</protein>
<dbReference type="Proteomes" id="UP000887576">
    <property type="component" value="Unplaced"/>
</dbReference>
<organism evidence="1 2">
    <name type="scientific">Panagrolaimus sp. JU765</name>
    <dbReference type="NCBI Taxonomy" id="591449"/>
    <lineage>
        <taxon>Eukaryota</taxon>
        <taxon>Metazoa</taxon>
        <taxon>Ecdysozoa</taxon>
        <taxon>Nematoda</taxon>
        <taxon>Chromadorea</taxon>
        <taxon>Rhabditida</taxon>
        <taxon>Tylenchina</taxon>
        <taxon>Panagrolaimomorpha</taxon>
        <taxon>Panagrolaimoidea</taxon>
        <taxon>Panagrolaimidae</taxon>
        <taxon>Panagrolaimus</taxon>
    </lineage>
</organism>
<sequence length="74" mass="8472">MPLTAFSFSLKICNFIKLSLILLSKDRTIYGVIDVGTIHTTVSYVHHLLVLRNYPKGKRNPMTGERFVMFLCVI</sequence>
<name>A0AC34RLK5_9BILA</name>
<dbReference type="WBParaSite" id="JU765_v2.g8178.t1">
    <property type="protein sequence ID" value="JU765_v2.g8178.t1"/>
    <property type="gene ID" value="JU765_v2.g8178"/>
</dbReference>
<evidence type="ECO:0000313" key="1">
    <source>
        <dbReference type="Proteomes" id="UP000887576"/>
    </source>
</evidence>